<dbReference type="PANTHER" id="PTHR46746">
    <property type="entry name" value="KILLER CELL LECTIN-LIKE RECEPTOR SUBFAMILY F MEMBER 2"/>
    <property type="match status" value="1"/>
</dbReference>
<dbReference type="PROSITE" id="PS50041">
    <property type="entry name" value="C_TYPE_LECTIN_2"/>
    <property type="match status" value="1"/>
</dbReference>
<accession>A0A0V0S2F5</accession>
<comment type="caution">
    <text evidence="5">The sequence shown here is derived from an EMBL/GenBank/DDBJ whole genome shotgun (WGS) entry which is preliminary data.</text>
</comment>
<dbReference type="InterPro" id="IPR016187">
    <property type="entry name" value="CTDL_fold"/>
</dbReference>
<dbReference type="SUPFAM" id="SSF56436">
    <property type="entry name" value="C-type lectin-like"/>
    <property type="match status" value="1"/>
</dbReference>
<keyword evidence="3" id="KW-0732">Signal</keyword>
<name>A0A0V0S2F5_9BILA</name>
<dbReference type="Gene3D" id="3.10.100.10">
    <property type="entry name" value="Mannose-Binding Protein A, subunit A"/>
    <property type="match status" value="1"/>
</dbReference>
<proteinExistence type="predicted"/>
<dbReference type="STRING" id="6336.A0A0V0S2F5"/>
<keyword evidence="1 5" id="KW-0430">Lectin</keyword>
<dbReference type="SMART" id="SM00034">
    <property type="entry name" value="CLECT"/>
    <property type="match status" value="1"/>
</dbReference>
<keyword evidence="6" id="KW-1185">Reference proteome</keyword>
<evidence type="ECO:0000313" key="6">
    <source>
        <dbReference type="Proteomes" id="UP000054630"/>
    </source>
</evidence>
<evidence type="ECO:0000256" key="2">
    <source>
        <dbReference type="ARBA" id="ARBA00023157"/>
    </source>
</evidence>
<feature type="chain" id="PRO_5006868388" evidence="3">
    <location>
        <begin position="19"/>
        <end position="249"/>
    </location>
</feature>
<gene>
    <name evidence="5" type="primary">clec-91</name>
    <name evidence="5" type="ORF">T07_1840</name>
</gene>
<dbReference type="InterPro" id="IPR001304">
    <property type="entry name" value="C-type_lectin-like"/>
</dbReference>
<dbReference type="EMBL" id="JYDL01000044">
    <property type="protein sequence ID" value="KRX20866.1"/>
    <property type="molecule type" value="Genomic_DNA"/>
</dbReference>
<dbReference type="AlphaFoldDB" id="A0A0V0S2F5"/>
<reference evidence="5 6" key="1">
    <citation type="submission" date="2015-01" db="EMBL/GenBank/DDBJ databases">
        <title>Evolution of Trichinella species and genotypes.</title>
        <authorList>
            <person name="Korhonen P.K."/>
            <person name="Edoardo P."/>
            <person name="Giuseppe L.R."/>
            <person name="Gasser R.B."/>
        </authorList>
    </citation>
    <scope>NUCLEOTIDE SEQUENCE [LARGE SCALE GENOMIC DNA]</scope>
    <source>
        <strain evidence="5">ISS37</strain>
    </source>
</reference>
<evidence type="ECO:0000313" key="5">
    <source>
        <dbReference type="EMBL" id="KRX20866.1"/>
    </source>
</evidence>
<evidence type="ECO:0000259" key="4">
    <source>
        <dbReference type="PROSITE" id="PS50041"/>
    </source>
</evidence>
<evidence type="ECO:0000256" key="3">
    <source>
        <dbReference type="SAM" id="SignalP"/>
    </source>
</evidence>
<dbReference type="InterPro" id="IPR016186">
    <property type="entry name" value="C-type_lectin-like/link_sf"/>
</dbReference>
<protein>
    <submittedName>
        <fullName evidence="5">C-type lectin domain-containing protein 91</fullName>
    </submittedName>
</protein>
<dbReference type="OrthoDB" id="6133475at2759"/>
<evidence type="ECO:0000256" key="1">
    <source>
        <dbReference type="ARBA" id="ARBA00022734"/>
    </source>
</evidence>
<feature type="signal peptide" evidence="3">
    <location>
        <begin position="1"/>
        <end position="18"/>
    </location>
</feature>
<dbReference type="CDD" id="cd00037">
    <property type="entry name" value="CLECT"/>
    <property type="match status" value="1"/>
</dbReference>
<dbReference type="GO" id="GO:0030246">
    <property type="term" value="F:carbohydrate binding"/>
    <property type="evidence" value="ECO:0007669"/>
    <property type="project" value="UniProtKB-KW"/>
</dbReference>
<dbReference type="InterPro" id="IPR051379">
    <property type="entry name" value="C-type_Lectin_Receptor_IMM"/>
</dbReference>
<organism evidence="5 6">
    <name type="scientific">Trichinella nelsoni</name>
    <dbReference type="NCBI Taxonomy" id="6336"/>
    <lineage>
        <taxon>Eukaryota</taxon>
        <taxon>Metazoa</taxon>
        <taxon>Ecdysozoa</taxon>
        <taxon>Nematoda</taxon>
        <taxon>Enoplea</taxon>
        <taxon>Dorylaimia</taxon>
        <taxon>Trichinellida</taxon>
        <taxon>Trichinellidae</taxon>
        <taxon>Trichinella</taxon>
    </lineage>
</organism>
<keyword evidence="2" id="KW-1015">Disulfide bond</keyword>
<dbReference type="PANTHER" id="PTHR46746:SF9">
    <property type="entry name" value="CD209 ANTIGEN-LIKE PROTEIN C-LIKE"/>
    <property type="match status" value="1"/>
</dbReference>
<feature type="domain" description="C-type lectin" evidence="4">
    <location>
        <begin position="29"/>
        <end position="148"/>
    </location>
</feature>
<dbReference type="Pfam" id="PF00059">
    <property type="entry name" value="Lectin_C"/>
    <property type="match status" value="1"/>
</dbReference>
<dbReference type="Proteomes" id="UP000054630">
    <property type="component" value="Unassembled WGS sequence"/>
</dbReference>
<sequence length="249" mass="28008">MSHLLVFSLIALFTSAACDQCCDDGWFHFGKNCYRIFYHKQSWADANSTCHSFNGTLFIPNSMTEWQLVTENIPLYNFMWIGLKSMSNFFWTKSSGLNISILPWLVKNPTTFGHFIGFDCAAFYNPGQKTPAFTHWYTCKANYNFICQKVKSNSDYTCGQIDCPSGCIPDSNYTAIDCPATNSTAENLKIDLNETVTETMIPEYNLTTIVAELNLTTVVVEYNFTTVVADYNWTTVTAVPTTQTDAAAL</sequence>